<organism evidence="1 2">
    <name type="scientific">Acrodontium crateriforme</name>
    <dbReference type="NCBI Taxonomy" id="150365"/>
    <lineage>
        <taxon>Eukaryota</taxon>
        <taxon>Fungi</taxon>
        <taxon>Dikarya</taxon>
        <taxon>Ascomycota</taxon>
        <taxon>Pezizomycotina</taxon>
        <taxon>Dothideomycetes</taxon>
        <taxon>Dothideomycetidae</taxon>
        <taxon>Mycosphaerellales</taxon>
        <taxon>Teratosphaeriaceae</taxon>
        <taxon>Acrodontium</taxon>
    </lineage>
</organism>
<dbReference type="Gene3D" id="1.10.472.10">
    <property type="entry name" value="Cyclin-like"/>
    <property type="match status" value="1"/>
</dbReference>
<proteinExistence type="predicted"/>
<evidence type="ECO:0008006" key="3">
    <source>
        <dbReference type="Google" id="ProtNLM"/>
    </source>
</evidence>
<dbReference type="CDD" id="cd20557">
    <property type="entry name" value="CYCLIN_ScPCL1-like"/>
    <property type="match status" value="1"/>
</dbReference>
<name>A0AAQ3R6T8_9PEZI</name>
<sequence length="268" mass="29055">MSWILPPSPASCVDSLDGIDDLDAFLAAQGPLSHFATPPLKSPVVVDIAEVSPFSDSDETLSFADDDSAIDDQHVAGLLAAEAGAGKYSTFFETVMIQDMLQYVLLPLDILALSLNILGRYRSCAVSLKINVTSVPSDLLTVAAFAVALSYTSDHPPRSSYWSHRVCDHNWSVKRIDATIMHVLQTIDWRLHDLTTGEALEAAKIRLQPPPATLPPLSDPIDFKHMPLRIAISDSIACWVNGQLTPASSPDSIAPQPDNALNTFLRLL</sequence>
<dbReference type="SUPFAM" id="SSF47954">
    <property type="entry name" value="Cyclin-like"/>
    <property type="match status" value="1"/>
</dbReference>
<protein>
    <recommendedName>
        <fullName evidence="3">Cyclin N-terminal domain-containing protein</fullName>
    </recommendedName>
</protein>
<keyword evidence="2" id="KW-1185">Reference proteome</keyword>
<evidence type="ECO:0000313" key="1">
    <source>
        <dbReference type="EMBL" id="WPG97600.1"/>
    </source>
</evidence>
<accession>A0AAQ3R6T8</accession>
<reference evidence="1 2" key="1">
    <citation type="submission" date="2023-11" db="EMBL/GenBank/DDBJ databases">
        <title>An acidophilic fungus is an integral part of prey digestion in a carnivorous sundew plant.</title>
        <authorList>
            <person name="Tsai I.J."/>
        </authorList>
    </citation>
    <scope>NUCLEOTIDE SEQUENCE [LARGE SCALE GENOMIC DNA]</scope>
    <source>
        <strain evidence="1">169a</strain>
    </source>
</reference>
<dbReference type="InterPro" id="IPR036915">
    <property type="entry name" value="Cyclin-like_sf"/>
</dbReference>
<evidence type="ECO:0000313" key="2">
    <source>
        <dbReference type="Proteomes" id="UP001303373"/>
    </source>
</evidence>
<gene>
    <name evidence="1" type="ORF">R9X50_00037900</name>
</gene>
<dbReference type="AlphaFoldDB" id="A0AAQ3R6T8"/>
<dbReference type="Proteomes" id="UP001303373">
    <property type="component" value="Chromosome 1"/>
</dbReference>
<dbReference type="EMBL" id="CP138580">
    <property type="protein sequence ID" value="WPG97600.1"/>
    <property type="molecule type" value="Genomic_DNA"/>
</dbReference>